<dbReference type="Pfam" id="PF05234">
    <property type="entry name" value="UAF_Rrn10"/>
    <property type="match status" value="1"/>
</dbReference>
<dbReference type="HOGENOM" id="CLU_066274_1_0_1"/>
<dbReference type="AlphaFoldDB" id="W9X4X6"/>
<evidence type="ECO:0000256" key="1">
    <source>
        <dbReference type="SAM" id="MobiDB-lite"/>
    </source>
</evidence>
<comment type="caution">
    <text evidence="2">The sequence shown here is derived from an EMBL/GenBank/DDBJ whole genome shotgun (WGS) entry which is preliminary data.</text>
</comment>
<feature type="region of interest" description="Disordered" evidence="1">
    <location>
        <begin position="164"/>
        <end position="213"/>
    </location>
</feature>
<dbReference type="OrthoDB" id="2565191at2759"/>
<dbReference type="PANTHER" id="PTHR28054:SF1">
    <property type="entry name" value="RNA POLYMERASE I-SPECIFIC TRANSCRIPTION INITIATION FACTOR RRN10"/>
    <property type="match status" value="1"/>
</dbReference>
<organism evidence="2 3">
    <name type="scientific">Cladophialophora yegresii CBS 114405</name>
    <dbReference type="NCBI Taxonomy" id="1182544"/>
    <lineage>
        <taxon>Eukaryota</taxon>
        <taxon>Fungi</taxon>
        <taxon>Dikarya</taxon>
        <taxon>Ascomycota</taxon>
        <taxon>Pezizomycotina</taxon>
        <taxon>Eurotiomycetes</taxon>
        <taxon>Chaetothyriomycetidae</taxon>
        <taxon>Chaetothyriales</taxon>
        <taxon>Herpotrichiellaceae</taxon>
        <taxon>Cladophialophora</taxon>
    </lineage>
</organism>
<keyword evidence="3" id="KW-1185">Reference proteome</keyword>
<dbReference type="GeneID" id="19176461"/>
<reference evidence="2 3" key="1">
    <citation type="submission" date="2013-03" db="EMBL/GenBank/DDBJ databases">
        <title>The Genome Sequence of Cladophialophora yegresii CBS 114405.</title>
        <authorList>
            <consortium name="The Broad Institute Genomics Platform"/>
            <person name="Cuomo C."/>
            <person name="de Hoog S."/>
            <person name="Gorbushina A."/>
            <person name="Walker B."/>
            <person name="Young S.K."/>
            <person name="Zeng Q."/>
            <person name="Gargeya S."/>
            <person name="Fitzgerald M."/>
            <person name="Haas B."/>
            <person name="Abouelleil A."/>
            <person name="Allen A.W."/>
            <person name="Alvarado L."/>
            <person name="Arachchi H.M."/>
            <person name="Berlin A.M."/>
            <person name="Chapman S.B."/>
            <person name="Gainer-Dewar J."/>
            <person name="Goldberg J."/>
            <person name="Griggs A."/>
            <person name="Gujja S."/>
            <person name="Hansen M."/>
            <person name="Howarth C."/>
            <person name="Imamovic A."/>
            <person name="Ireland A."/>
            <person name="Larimer J."/>
            <person name="McCowan C."/>
            <person name="Murphy C."/>
            <person name="Pearson M."/>
            <person name="Poon T.W."/>
            <person name="Priest M."/>
            <person name="Roberts A."/>
            <person name="Saif S."/>
            <person name="Shea T."/>
            <person name="Sisk P."/>
            <person name="Sykes S."/>
            <person name="Wortman J."/>
            <person name="Nusbaum C."/>
            <person name="Birren B."/>
        </authorList>
    </citation>
    <scope>NUCLEOTIDE SEQUENCE [LARGE SCALE GENOMIC DNA]</scope>
    <source>
        <strain evidence="2 3">CBS 114405</strain>
    </source>
</reference>
<dbReference type="VEuPathDB" id="FungiDB:A1O7_01850"/>
<feature type="compositionally biased region" description="Acidic residues" evidence="1">
    <location>
        <begin position="192"/>
        <end position="201"/>
    </location>
</feature>
<sequence>MSGRATRSKDASPGEGAAQEFRPKDRVSSMGPRHITVYDAVAGRAGRNGFLTQEQRLSETVLPISPEEVLLGRATIPEDVIHQEYDLSSTLRGSSKLPESEMLKAVHTYASDFYASATAQGGKFDFKTLDETALIAIGVLLEEAVKDALGENGDMVFVEPKGLENGLGETELTKHQVKGRVKPAGAAHREQDEDEDEDSLKEDESPAKKQRRR</sequence>
<evidence type="ECO:0000313" key="2">
    <source>
        <dbReference type="EMBL" id="EXJ65509.1"/>
    </source>
</evidence>
<name>W9X4X6_9EURO</name>
<dbReference type="InterPro" id="IPR022793">
    <property type="entry name" value="Rrn10"/>
</dbReference>
<dbReference type="RefSeq" id="XP_007754076.1">
    <property type="nucleotide sequence ID" value="XM_007755886.1"/>
</dbReference>
<evidence type="ECO:0000313" key="3">
    <source>
        <dbReference type="Proteomes" id="UP000019473"/>
    </source>
</evidence>
<dbReference type="STRING" id="1182544.W9X4X6"/>
<gene>
    <name evidence="2" type="ORF">A1O7_01850</name>
</gene>
<proteinExistence type="predicted"/>
<dbReference type="PANTHER" id="PTHR28054">
    <property type="entry name" value="RNA POLYMERASE I-SPECIFIC TRANSCRIPTION INITIATION FACTOR RRN10"/>
    <property type="match status" value="1"/>
</dbReference>
<accession>W9X4X6</accession>
<feature type="region of interest" description="Disordered" evidence="1">
    <location>
        <begin position="1"/>
        <end position="29"/>
    </location>
</feature>
<dbReference type="GO" id="GO:0006360">
    <property type="term" value="P:transcription by RNA polymerase I"/>
    <property type="evidence" value="ECO:0007669"/>
    <property type="project" value="InterPro"/>
</dbReference>
<dbReference type="Proteomes" id="UP000019473">
    <property type="component" value="Unassembled WGS sequence"/>
</dbReference>
<dbReference type="EMBL" id="AMGW01000001">
    <property type="protein sequence ID" value="EXJ65509.1"/>
    <property type="molecule type" value="Genomic_DNA"/>
</dbReference>
<dbReference type="eggNOG" id="ENOG502S1BQ">
    <property type="taxonomic scope" value="Eukaryota"/>
</dbReference>
<protein>
    <submittedName>
        <fullName evidence="2">Uncharacterized protein</fullName>
    </submittedName>
</protein>